<feature type="compositionally biased region" description="Low complexity" evidence="1">
    <location>
        <begin position="91"/>
        <end position="100"/>
    </location>
</feature>
<keyword evidence="2" id="KW-1133">Transmembrane helix</keyword>
<evidence type="ECO:0000256" key="1">
    <source>
        <dbReference type="SAM" id="MobiDB-lite"/>
    </source>
</evidence>
<accession>A0A7S2SLA9</accession>
<sequence length="396" mass="43943">MAEVSKVLPRSSNARFFSHQLITKVLVGLLLIVSGSSFVVVPNSIFISVGKETQPSVLWMGRKKGALGGAVDFSNPHMPKKKSKKKKKKVSSSSSSSSSSNEEKVVSSKLADWASMQQGDATDSNDTTFSATNAGEELFDDEDSSSSEMNRKGNNKNKKSSSERRLKQSQRMVEDSERDERICQIIEDIESSLEELKNENSGVLDGIRQLCSIQQQQQQKDNNMSMRQFIASADAFRLTWVGSDNAVTHIGTGLQKVPLARLEEVFLRFSMKGKRIEVLEVLRILGPFPNIRNTLVGDVSSRNKDNLSFSYNSMIDGTGKEILAGTESKKKKVDLQVLFADKNALVLLVPPSDDDDDDNVTVAINDDYIFRNNGENILFFTKQADLDEELAKLRVN</sequence>
<feature type="transmembrane region" description="Helical" evidence="2">
    <location>
        <begin position="21"/>
        <end position="41"/>
    </location>
</feature>
<reference evidence="3" key="1">
    <citation type="submission" date="2021-01" db="EMBL/GenBank/DDBJ databases">
        <authorList>
            <person name="Corre E."/>
            <person name="Pelletier E."/>
            <person name="Niang G."/>
            <person name="Scheremetjew M."/>
            <person name="Finn R."/>
            <person name="Kale V."/>
            <person name="Holt S."/>
            <person name="Cochrane G."/>
            <person name="Meng A."/>
            <person name="Brown T."/>
            <person name="Cohen L."/>
        </authorList>
    </citation>
    <scope>NUCLEOTIDE SEQUENCE</scope>
    <source>
        <strain evidence="3">CCMP1452</strain>
    </source>
</reference>
<name>A0A7S2SLA9_9STRA</name>
<feature type="region of interest" description="Disordered" evidence="1">
    <location>
        <begin position="135"/>
        <end position="178"/>
    </location>
</feature>
<dbReference type="EMBL" id="HBHI01031169">
    <property type="protein sequence ID" value="CAD9703370.1"/>
    <property type="molecule type" value="Transcribed_RNA"/>
</dbReference>
<dbReference type="AlphaFoldDB" id="A0A7S2SLA9"/>
<proteinExistence type="predicted"/>
<feature type="compositionally biased region" description="Basic and acidic residues" evidence="1">
    <location>
        <begin position="160"/>
        <end position="178"/>
    </location>
</feature>
<protein>
    <submittedName>
        <fullName evidence="3">Uncharacterized protein</fullName>
    </submittedName>
</protein>
<keyword evidence="2" id="KW-0472">Membrane</keyword>
<organism evidence="3">
    <name type="scientific">Eucampia antarctica</name>
    <dbReference type="NCBI Taxonomy" id="49252"/>
    <lineage>
        <taxon>Eukaryota</taxon>
        <taxon>Sar</taxon>
        <taxon>Stramenopiles</taxon>
        <taxon>Ochrophyta</taxon>
        <taxon>Bacillariophyta</taxon>
        <taxon>Mediophyceae</taxon>
        <taxon>Biddulphiophycidae</taxon>
        <taxon>Hemiaulales</taxon>
        <taxon>Hemiaulaceae</taxon>
        <taxon>Eucampia</taxon>
    </lineage>
</organism>
<gene>
    <name evidence="3" type="ORF">EANT1437_LOCUS16058</name>
</gene>
<evidence type="ECO:0000313" key="3">
    <source>
        <dbReference type="EMBL" id="CAD9703370.1"/>
    </source>
</evidence>
<evidence type="ECO:0000256" key="2">
    <source>
        <dbReference type="SAM" id="Phobius"/>
    </source>
</evidence>
<feature type="compositionally biased region" description="Basic residues" evidence="1">
    <location>
        <begin position="78"/>
        <end position="90"/>
    </location>
</feature>
<feature type="region of interest" description="Disordered" evidence="1">
    <location>
        <begin position="69"/>
        <end position="104"/>
    </location>
</feature>
<keyword evidence="2" id="KW-0812">Transmembrane</keyword>